<feature type="compositionally biased region" description="Low complexity" evidence="1">
    <location>
        <begin position="1121"/>
        <end position="1133"/>
    </location>
</feature>
<feature type="compositionally biased region" description="Polar residues" evidence="1">
    <location>
        <begin position="273"/>
        <end position="286"/>
    </location>
</feature>
<feature type="compositionally biased region" description="Polar residues" evidence="1">
    <location>
        <begin position="336"/>
        <end position="349"/>
    </location>
</feature>
<keyword evidence="3" id="KW-1185">Reference proteome</keyword>
<feature type="compositionally biased region" description="Basic and acidic residues" evidence="1">
    <location>
        <begin position="935"/>
        <end position="946"/>
    </location>
</feature>
<feature type="compositionally biased region" description="Polar residues" evidence="1">
    <location>
        <begin position="146"/>
        <end position="160"/>
    </location>
</feature>
<feature type="region of interest" description="Disordered" evidence="1">
    <location>
        <begin position="1675"/>
        <end position="1844"/>
    </location>
</feature>
<feature type="region of interest" description="Disordered" evidence="1">
    <location>
        <begin position="1"/>
        <end position="956"/>
    </location>
</feature>
<feature type="compositionally biased region" description="Acidic residues" evidence="1">
    <location>
        <begin position="1746"/>
        <end position="1762"/>
    </location>
</feature>
<feature type="compositionally biased region" description="Polar residues" evidence="1">
    <location>
        <begin position="399"/>
        <end position="412"/>
    </location>
</feature>
<feature type="compositionally biased region" description="Basic and acidic residues" evidence="1">
    <location>
        <begin position="1521"/>
        <end position="1530"/>
    </location>
</feature>
<feature type="compositionally biased region" description="Polar residues" evidence="1">
    <location>
        <begin position="1592"/>
        <end position="1601"/>
    </location>
</feature>
<feature type="compositionally biased region" description="Low complexity" evidence="1">
    <location>
        <begin position="2665"/>
        <end position="2684"/>
    </location>
</feature>
<dbReference type="OrthoDB" id="6811589at2759"/>
<feature type="compositionally biased region" description="Polar residues" evidence="1">
    <location>
        <begin position="2325"/>
        <end position="2340"/>
    </location>
</feature>
<feature type="compositionally biased region" description="Basic and acidic residues" evidence="1">
    <location>
        <begin position="42"/>
        <end position="53"/>
    </location>
</feature>
<feature type="region of interest" description="Disordered" evidence="1">
    <location>
        <begin position="1993"/>
        <end position="2071"/>
    </location>
</feature>
<feature type="compositionally biased region" description="Basic and acidic residues" evidence="1">
    <location>
        <begin position="603"/>
        <end position="631"/>
    </location>
</feature>
<feature type="compositionally biased region" description="Acidic residues" evidence="1">
    <location>
        <begin position="136"/>
        <end position="145"/>
    </location>
</feature>
<feature type="compositionally biased region" description="Basic and acidic residues" evidence="1">
    <location>
        <begin position="481"/>
        <end position="507"/>
    </location>
</feature>
<evidence type="ECO:0000313" key="2">
    <source>
        <dbReference type="EMBL" id="VEN35387.1"/>
    </source>
</evidence>
<feature type="compositionally biased region" description="Polar residues" evidence="1">
    <location>
        <begin position="713"/>
        <end position="734"/>
    </location>
</feature>
<feature type="compositionally biased region" description="Polar residues" evidence="1">
    <location>
        <begin position="1404"/>
        <end position="1414"/>
    </location>
</feature>
<feature type="compositionally biased region" description="Basic and acidic residues" evidence="1">
    <location>
        <begin position="1233"/>
        <end position="1271"/>
    </location>
</feature>
<feature type="compositionally biased region" description="Basic and acidic residues" evidence="1">
    <location>
        <begin position="19"/>
        <end position="30"/>
    </location>
</feature>
<feature type="compositionally biased region" description="Basic and acidic residues" evidence="1">
    <location>
        <begin position="292"/>
        <end position="316"/>
    </location>
</feature>
<feature type="compositionally biased region" description="Basic and acidic residues" evidence="1">
    <location>
        <begin position="2588"/>
        <end position="2599"/>
    </location>
</feature>
<name>A0A653BIG2_CALMS</name>
<gene>
    <name evidence="2" type="ORF">CALMAC_LOCUS1305</name>
</gene>
<feature type="compositionally biased region" description="Basic and acidic residues" evidence="1">
    <location>
        <begin position="82"/>
        <end position="95"/>
    </location>
</feature>
<feature type="compositionally biased region" description="Basic and acidic residues" evidence="1">
    <location>
        <begin position="678"/>
        <end position="692"/>
    </location>
</feature>
<feature type="compositionally biased region" description="Polar residues" evidence="1">
    <location>
        <begin position="776"/>
        <end position="786"/>
    </location>
</feature>
<feature type="compositionally biased region" description="Polar residues" evidence="1">
    <location>
        <begin position="466"/>
        <end position="475"/>
    </location>
</feature>
<dbReference type="EMBL" id="CAACVG010001523">
    <property type="protein sequence ID" value="VEN35387.1"/>
    <property type="molecule type" value="Genomic_DNA"/>
</dbReference>
<dbReference type="GO" id="GO:0003723">
    <property type="term" value="F:RNA binding"/>
    <property type="evidence" value="ECO:0007669"/>
    <property type="project" value="TreeGrafter"/>
</dbReference>
<evidence type="ECO:0000256" key="1">
    <source>
        <dbReference type="SAM" id="MobiDB-lite"/>
    </source>
</evidence>
<feature type="region of interest" description="Disordered" evidence="1">
    <location>
        <begin position="979"/>
        <end position="1135"/>
    </location>
</feature>
<feature type="compositionally biased region" description="Basic and acidic residues" evidence="1">
    <location>
        <begin position="1341"/>
        <end position="1359"/>
    </location>
</feature>
<feature type="compositionally biased region" description="Basic and acidic residues" evidence="1">
    <location>
        <begin position="2644"/>
        <end position="2658"/>
    </location>
</feature>
<feature type="compositionally biased region" description="Basic and acidic residues" evidence="1">
    <location>
        <begin position="1878"/>
        <end position="1887"/>
    </location>
</feature>
<feature type="compositionally biased region" description="Basic and acidic residues" evidence="1">
    <location>
        <begin position="867"/>
        <end position="881"/>
    </location>
</feature>
<feature type="compositionally biased region" description="Basic and acidic residues" evidence="1">
    <location>
        <begin position="2686"/>
        <end position="2708"/>
    </location>
</feature>
<feature type="compositionally biased region" description="Basic and acidic residues" evidence="1">
    <location>
        <begin position="166"/>
        <end position="192"/>
    </location>
</feature>
<feature type="compositionally biased region" description="Basic and acidic residues" evidence="1">
    <location>
        <begin position="557"/>
        <end position="568"/>
    </location>
</feature>
<feature type="compositionally biased region" description="Basic and acidic residues" evidence="1">
    <location>
        <begin position="1382"/>
        <end position="1403"/>
    </location>
</feature>
<feature type="compositionally biased region" description="Pro residues" evidence="1">
    <location>
        <begin position="2101"/>
        <end position="2119"/>
    </location>
</feature>
<feature type="compositionally biased region" description="Basic and acidic residues" evidence="1">
    <location>
        <begin position="1540"/>
        <end position="1555"/>
    </location>
</feature>
<feature type="compositionally biased region" description="Basic and acidic residues" evidence="1">
    <location>
        <begin position="1441"/>
        <end position="1475"/>
    </location>
</feature>
<dbReference type="Proteomes" id="UP000410492">
    <property type="component" value="Unassembled WGS sequence"/>
</dbReference>
<protein>
    <submittedName>
        <fullName evidence="2">Uncharacterized protein</fullName>
    </submittedName>
</protein>
<feature type="compositionally biased region" description="Basic and acidic residues" evidence="1">
    <location>
        <begin position="997"/>
        <end position="1016"/>
    </location>
</feature>
<feature type="region of interest" description="Disordered" evidence="1">
    <location>
        <begin position="2538"/>
        <end position="2709"/>
    </location>
</feature>
<reference evidence="2 3" key="1">
    <citation type="submission" date="2019-01" db="EMBL/GenBank/DDBJ databases">
        <authorList>
            <person name="Sayadi A."/>
        </authorList>
    </citation>
    <scope>NUCLEOTIDE SEQUENCE [LARGE SCALE GENOMIC DNA]</scope>
</reference>
<feature type="compositionally biased region" description="Basic and acidic residues" evidence="1">
    <location>
        <begin position="418"/>
        <end position="444"/>
    </location>
</feature>
<feature type="region of interest" description="Disordered" evidence="1">
    <location>
        <begin position="1858"/>
        <end position="1945"/>
    </location>
</feature>
<feature type="compositionally biased region" description="Polar residues" evidence="1">
    <location>
        <begin position="55"/>
        <end position="81"/>
    </location>
</feature>
<dbReference type="GO" id="GO:0000245">
    <property type="term" value="P:spliceosomal complex assembly"/>
    <property type="evidence" value="ECO:0007669"/>
    <property type="project" value="TreeGrafter"/>
</dbReference>
<dbReference type="PANTHER" id="PTHR47048">
    <property type="entry name" value="PROTEIN SCAF11"/>
    <property type="match status" value="1"/>
</dbReference>
<feature type="compositionally biased region" description="Polar residues" evidence="1">
    <location>
        <begin position="1858"/>
        <end position="1868"/>
    </location>
</feature>
<feature type="region of interest" description="Disordered" evidence="1">
    <location>
        <begin position="1230"/>
        <end position="1626"/>
    </location>
</feature>
<feature type="region of interest" description="Disordered" evidence="1">
    <location>
        <begin position="2091"/>
        <end position="2341"/>
    </location>
</feature>
<feature type="compositionally biased region" description="Polar residues" evidence="1">
    <location>
        <begin position="525"/>
        <end position="543"/>
    </location>
</feature>
<evidence type="ECO:0000313" key="3">
    <source>
        <dbReference type="Proteomes" id="UP000410492"/>
    </source>
</evidence>
<feature type="compositionally biased region" description="Polar residues" evidence="1">
    <location>
        <begin position="903"/>
        <end position="913"/>
    </location>
</feature>
<feature type="compositionally biased region" description="Polar residues" evidence="1">
    <location>
        <begin position="1763"/>
        <end position="1787"/>
    </location>
</feature>
<feature type="compositionally biased region" description="Basic and acidic residues" evidence="1">
    <location>
        <begin position="234"/>
        <end position="253"/>
    </location>
</feature>
<feature type="compositionally biased region" description="Basic and acidic residues" evidence="1">
    <location>
        <begin position="2159"/>
        <end position="2174"/>
    </location>
</feature>
<feature type="compositionally biased region" description="Basic and acidic residues" evidence="1">
    <location>
        <begin position="2142"/>
        <end position="2151"/>
    </location>
</feature>
<accession>A0A653BIG2</accession>
<feature type="compositionally biased region" description="Polar residues" evidence="1">
    <location>
        <begin position="1894"/>
        <end position="1905"/>
    </location>
</feature>
<organism evidence="2 3">
    <name type="scientific">Callosobruchus maculatus</name>
    <name type="common">Southern cowpea weevil</name>
    <name type="synonym">Pulse bruchid</name>
    <dbReference type="NCBI Taxonomy" id="64391"/>
    <lineage>
        <taxon>Eukaryota</taxon>
        <taxon>Metazoa</taxon>
        <taxon>Ecdysozoa</taxon>
        <taxon>Arthropoda</taxon>
        <taxon>Hexapoda</taxon>
        <taxon>Insecta</taxon>
        <taxon>Pterygota</taxon>
        <taxon>Neoptera</taxon>
        <taxon>Endopterygota</taxon>
        <taxon>Coleoptera</taxon>
        <taxon>Polyphaga</taxon>
        <taxon>Cucujiformia</taxon>
        <taxon>Chrysomeloidea</taxon>
        <taxon>Chrysomelidae</taxon>
        <taxon>Bruchinae</taxon>
        <taxon>Bruchini</taxon>
        <taxon>Callosobruchus</taxon>
    </lineage>
</organism>
<feature type="compositionally biased region" description="Low complexity" evidence="1">
    <location>
        <begin position="1276"/>
        <end position="1290"/>
    </location>
</feature>
<feature type="compositionally biased region" description="Basic and acidic residues" evidence="1">
    <location>
        <begin position="738"/>
        <end position="768"/>
    </location>
</feature>
<dbReference type="PANTHER" id="PTHR47048:SF1">
    <property type="entry name" value="PROTEIN SCAF11"/>
    <property type="match status" value="1"/>
</dbReference>
<feature type="compositionally biased region" description="Basic and acidic residues" evidence="1">
    <location>
        <begin position="2286"/>
        <end position="2303"/>
    </location>
</feature>
<feature type="compositionally biased region" description="Basic and acidic residues" evidence="1">
    <location>
        <begin position="1788"/>
        <end position="1797"/>
    </location>
</feature>
<feature type="compositionally biased region" description="Basic and acidic residues" evidence="1">
    <location>
        <begin position="2181"/>
        <end position="2278"/>
    </location>
</feature>
<feature type="compositionally biased region" description="Acidic residues" evidence="1">
    <location>
        <begin position="1814"/>
        <end position="1826"/>
    </location>
</feature>
<feature type="compositionally biased region" description="Polar residues" evidence="1">
    <location>
        <begin position="213"/>
        <end position="233"/>
    </location>
</feature>
<feature type="compositionally biased region" description="Basic and acidic residues" evidence="1">
    <location>
        <begin position="890"/>
        <end position="901"/>
    </location>
</feature>
<feature type="compositionally biased region" description="Low complexity" evidence="1">
    <location>
        <begin position="799"/>
        <end position="809"/>
    </location>
</feature>
<feature type="compositionally biased region" description="Basic and acidic residues" evidence="1">
    <location>
        <begin position="1025"/>
        <end position="1036"/>
    </location>
</feature>
<proteinExistence type="predicted"/>
<feature type="compositionally biased region" description="Basic residues" evidence="1">
    <location>
        <begin position="1051"/>
        <end position="1067"/>
    </location>
</feature>
<feature type="compositionally biased region" description="Basic and acidic residues" evidence="1">
    <location>
        <begin position="1483"/>
        <end position="1496"/>
    </location>
</feature>
<feature type="compositionally biased region" description="Basic and acidic residues" evidence="1">
    <location>
        <begin position="1681"/>
        <end position="1700"/>
    </location>
</feature>
<feature type="compositionally biased region" description="Basic and acidic residues" evidence="1">
    <location>
        <begin position="355"/>
        <end position="381"/>
    </location>
</feature>
<sequence>MEETNERKNVNVPITVAVEGREVPTSEKSHPSGGDSINIPSKGDKDLMMKEAAKTATNPSETDTLEAQSGAETSVELNESMSDSKHDESEEKQCDMDTSTSCTEIIGDEPSSSVTNLENDDENSTDMILEILSDMDKDDPEENGQEETLNQDMTASTMNDSDSEDLQSKVRSEEEQKRSGESSEVKKIKVEDSESINIKSIPEKCKSEEETLNQDMAASTINDADSEDLQSNVRSEEEQKRSGESSEVKKIKEEDSESINIKSIPEKCESGEATLNQDMAASTINDSDSEDLQSKVRSEEKQKRSGESSEVKKIKEEDSESINIKSIPEKCESGEATLNQDMAASTINDAASEDLQSKVRSEEKQKRSGESSEVKKIKVEDSESINIKSIPEKCESEEATLNQDIAASTINDSDSEDLQSKVRSEEKQKRSGESSEVKKIKVEDSESINIKSIPEKCDTEEETLDQDMTSSTINDADSEDLQSKVRSEEEQKRSGESSEVKKIKVEDSESINIKSVPEKCDSQEETLNQDMSTSTINDSGSEDLQSKLEQTESGESSEVKNTKVEHSESINNKPIPEKCESEEETFNQDIAASSINDSDSEDLQSKVRSKQEQKESGESSEVKKIKVEHSESINIKSIPEKCESEENTLNQDMAAPTISDADSEDLQSKVRSKQKQKGSRESSKVKKIKVEQSESINIKSIPEKCESEEDTSNQDMAASTINDADSEDLQSNVRSKQKQKESGESSEVKNTKVEHTETINIKSIHEKCESEEDTSNQDMAASTINDADSEDLQSKVRSKQTQKGSGQSSKVKKIKVEHSESINNKPIPEKCESEEETLDQDMTASAINDADSEDLQLKVKSKQKQKGSRESSKVKKIKVEQSESINIKSIPEKCDTKKETLDQDMTASTVNNADSEDLQSKVKSKQKQKGSRQSSEVKKIKAEHSEPINAKSIPKKLDSNTTDLRFKELKVILHRIEYKPKTSDAPRCSNTVSVEETAEKSSIKELEKTTCQDTKSKAVKRTRSKKQDEIAEKSSVEELEEATTLQDTKSKALKRTKTKKQVRRTTSKKQASNTSNASEKLDSVEEISDCSQKSSKKKREGIVTEKTTSSSAEQLHMEVDSASSEAETSSNTEQAKLNQIVIDSSESENLDMLQQVVDQLECNLANETTNQNISNEDKQLEISIKGELNGQDVSNNTSTESKLDLHKKMKEELENADESNSKCVSTITMTSKETLKEESCVSDKPNEGLEKTEKDEELESSKDDDSHKEEESLMASQSSDKSVPDSSKSSTDNTEHMDGDTPVEGSAGEESSKTETKSTSIASQPIQKDKAIVTSTVSDLDNTKSDVKKEEKLSSRIPEESEIEEEKQTDSSIEVVMEDASSEPKQRTDSKEENQEGSVEKESNNQISSSTGSEQIDEEAPPKTRKLNLLELDSSDEENEDTGKKASIEDNKVESSESDNKIISSKESEQSREADVESTSTSKELERAEENSHSDMFEEVELNNIDLIKELSSDSEDETDKQEGDNKTDSCVKNQSSSSKESELKPDSHKVKDNQPETSEARQPIILNLVSSSSSDSEQETATQKGKHKLGSDSSNKNTSKCPKPKQKQDIDSKAPVGASPKKELKVVLVRMKRKQEDKTSSVVQSCSKAMTPDMVPVEETTACLQTPKKARLQDIVENTESLHPEAEQKQDCDEEKQNRSESSATNEEDLNDSDRQQQVAKDTEDVTASDVATVDCEEEKTLLNDLEEVLMEINSEDEDASTSETTVPSIQTEDQGSKSTNEAKQNNSEDTRKDNGGEVSTDDCAGEKIPPSDLEEVLMEIDSEEGVGKIEEASPSVDQAPKPKIRPELLAFYNTLWGTTGQKSNTEAEGPTTKKTRNQERSEQNERLALSAADSSQKNVTQESSKPKESSVPAVAKPAQTPRPVTATVSAVSPYTRGPKKRDALRAALRAVKEAAMTLPTAPASQRGEDEQFSVRRRAATSLALEAAWKAAQGVDSEPVPKPKSDAPPTAEQLAQLGLPTGFGRKKQEEAASAFKPKAVDYRPPPAYPSVGQPKNKKKEAPVPAARPPTNALRCSVLENALAGSAWASSFTPGKLTAPSAPPEPSQPATAPAPPKPSHPATAPGPNKKETTLIPTRRRLGSTEKESTRSRDKKPPRRSPDARRDLKRRDSPPRRSPTSSRRDRESRSDYRRSPPLSRRERRERGRGLPDLLKEVKRPNPDNRDKRRSKTDVRRSPVARSDRGKSRGRDSESKKKDYTKDTKSREGASRRSNEDTRRSSASASDSKNKGGLHESGTLKKEVWPSKSAVKGADSLKPGPRFDSASAPQWRSKQEAKSSSVAVPGEVVVDMLDTIRGTNKKESTASVSQGVRAKDVQTVAEAVPKYSAPTSTAIYAVQSQIPTPSQNLPTTSRLATPHLMTSYPIRPSGYYPNMGAWGIPSSTQRPAMMQHTQTIQWRPGGYQQAGVQIGLGMKPQQCLADPDLPTDINDIELDYHKPSALSSTTPTGVFPIKINLAAKEQQKKAGAFPININLAWKSGQAKGNAPPGPPRPSTVVASHPEQRDQNPQKPRPGGSIKPDEFDIITYPAKEARSGTWRLEDEVPPPPPPPIITSRDSRKQPASSRSPPPPVITSRDSRKQPASSRSGDRRYDSPSPERSRRERSRRSPSPESPAARRQRARSSPSPERQPKKSRVEPPPKPAASRDHPEDLQVVIRSNRVSGEVLPDEADRIKAYIVEQSIKVMQGPKGGPRGPPLRFTNSKRCDEGWFLITPLDELARNWLIFDLPPLRIGSLVFRAIKASEAPWATIVRMSLTTQELDVRRLMLLLELQNPTLRMRDWQHMGTSGGPGEWVVTFSVVQEIVDGLEECDWTLWYELDSIKVRKVGQRRPTATS</sequence>